<organism evidence="1 2">
    <name type="scientific">Lentzea rhizosphaerae</name>
    <dbReference type="NCBI Taxonomy" id="2041025"/>
    <lineage>
        <taxon>Bacteria</taxon>
        <taxon>Bacillati</taxon>
        <taxon>Actinomycetota</taxon>
        <taxon>Actinomycetes</taxon>
        <taxon>Pseudonocardiales</taxon>
        <taxon>Pseudonocardiaceae</taxon>
        <taxon>Lentzea</taxon>
    </lineage>
</organism>
<comment type="caution">
    <text evidence="1">The sequence shown here is derived from an EMBL/GenBank/DDBJ whole genome shotgun (WGS) entry which is preliminary data.</text>
</comment>
<dbReference type="Proteomes" id="UP001595690">
    <property type="component" value="Unassembled WGS sequence"/>
</dbReference>
<sequence>MAATEYARDWFGGHLAPPPASADEIRTVVRHEIRGIGYPYQEFLPAAPFLLPSSSYAELFRATDLLVGLLHRTALEAGPDAAARMAAYGATKRDYPLFIKDHVLEERYAACMVRPDVVIGPDGPKFLEFNISGGFAGVVEGWCRYEAWRVLYGDGDGGLPFRHHDPFAARADFFEDVCQDLDLPRKLAWVGTLLENVTPTTETRYFDVETDYLLSRGFDARYVEVEDADELWDCAPARRYPLGLRHFNVADLERLGVRIDAARRALDNGCLLLATQTSGFLGNKKAMGLLSEGRPWMSAAEHAVVEKYLPWTRILGDRRTTARGREVDLLEHVLAEQEDLVLKRGIGSNGRQVVIGREVDAAAWRAAVEAAAEAEDSVVQRFVPAQTCRLAVVSDAMDVPEVAEVAPVLSPLLFGRRPGGVYARFFANGATGIISVVGHSASDTVAVTR</sequence>
<name>A0ABV8C8A9_9PSEU</name>
<dbReference type="RefSeq" id="WP_382379676.1">
    <property type="nucleotide sequence ID" value="NZ_JBHRZI010000046.1"/>
</dbReference>
<keyword evidence="2" id="KW-1185">Reference proteome</keyword>
<proteinExistence type="predicted"/>
<evidence type="ECO:0000313" key="1">
    <source>
        <dbReference type="EMBL" id="MFC3898201.1"/>
    </source>
</evidence>
<gene>
    <name evidence="1" type="ORF">ACFOWZ_42615</name>
</gene>
<evidence type="ECO:0008006" key="3">
    <source>
        <dbReference type="Google" id="ProtNLM"/>
    </source>
</evidence>
<dbReference type="SUPFAM" id="SSF56059">
    <property type="entry name" value="Glutathione synthetase ATP-binding domain-like"/>
    <property type="match status" value="1"/>
</dbReference>
<dbReference type="EMBL" id="JBHRZI010000046">
    <property type="protein sequence ID" value="MFC3898201.1"/>
    <property type="molecule type" value="Genomic_DNA"/>
</dbReference>
<protein>
    <recommendedName>
        <fullName evidence="3">Circularly permuted ATP-grasp type 2</fullName>
    </recommendedName>
</protein>
<reference evidence="2" key="1">
    <citation type="journal article" date="2019" name="Int. J. Syst. Evol. Microbiol.">
        <title>The Global Catalogue of Microorganisms (GCM) 10K type strain sequencing project: providing services to taxonomists for standard genome sequencing and annotation.</title>
        <authorList>
            <consortium name="The Broad Institute Genomics Platform"/>
            <consortium name="The Broad Institute Genome Sequencing Center for Infectious Disease"/>
            <person name="Wu L."/>
            <person name="Ma J."/>
        </authorList>
    </citation>
    <scope>NUCLEOTIDE SEQUENCE [LARGE SCALE GENOMIC DNA]</scope>
    <source>
        <strain evidence="2">CGMCC 4.7405</strain>
    </source>
</reference>
<accession>A0ABV8C8A9</accession>
<evidence type="ECO:0000313" key="2">
    <source>
        <dbReference type="Proteomes" id="UP001595690"/>
    </source>
</evidence>